<dbReference type="EMBL" id="RBIM01000003">
    <property type="protein sequence ID" value="RKR00493.1"/>
    <property type="molecule type" value="Genomic_DNA"/>
</dbReference>
<feature type="binding site" evidence="14">
    <location>
        <position position="178"/>
    </location>
    <ligand>
        <name>ATP</name>
        <dbReference type="ChEBI" id="CHEBI:30616"/>
    </ligand>
</feature>
<dbReference type="PANTHER" id="PTHR21499">
    <property type="entry name" value="ASPARTATE KINASE"/>
    <property type="match status" value="1"/>
</dbReference>
<evidence type="ECO:0000256" key="1">
    <source>
        <dbReference type="ARBA" id="ARBA00004766"/>
    </source>
</evidence>
<feature type="domain" description="Aspartate/glutamate/uridylate kinase" evidence="17">
    <location>
        <begin position="3"/>
        <end position="229"/>
    </location>
</feature>
<dbReference type="OrthoDB" id="9799110at2"/>
<dbReference type="Gene3D" id="3.30.2130.10">
    <property type="entry name" value="VC0802-like"/>
    <property type="match status" value="1"/>
</dbReference>
<evidence type="ECO:0000256" key="10">
    <source>
        <dbReference type="ARBA" id="ARBA00022777"/>
    </source>
</evidence>
<dbReference type="InterPro" id="IPR045865">
    <property type="entry name" value="ACT-like_dom_sf"/>
</dbReference>
<comment type="pathway">
    <text evidence="3 16">Amino-acid biosynthesis; L-threonine biosynthesis; L-threonine from L-aspartate: step 1/5.</text>
</comment>
<dbReference type="InterPro" id="IPR036393">
    <property type="entry name" value="AceGlu_kinase-like_sf"/>
</dbReference>
<feature type="binding site" evidence="14">
    <location>
        <position position="47"/>
    </location>
    <ligand>
        <name>substrate</name>
    </ligand>
</feature>
<evidence type="ECO:0000259" key="17">
    <source>
        <dbReference type="Pfam" id="PF00696"/>
    </source>
</evidence>
<dbReference type="GO" id="GO:0009089">
    <property type="term" value="P:lysine biosynthetic process via diaminopimelate"/>
    <property type="evidence" value="ECO:0007669"/>
    <property type="project" value="UniProtKB-UniPathway"/>
</dbReference>
<comment type="similarity">
    <text evidence="4 15">Belongs to the aspartokinase family.</text>
</comment>
<feature type="binding site" evidence="14">
    <location>
        <begin position="7"/>
        <end position="10"/>
    </location>
    <ligand>
        <name>ATP</name>
        <dbReference type="ChEBI" id="CHEBI:30616"/>
    </ligand>
</feature>
<dbReference type="CDD" id="cd04913">
    <property type="entry name" value="ACT_AKii-LysC-BS-like_1"/>
    <property type="match status" value="1"/>
</dbReference>
<evidence type="ECO:0000256" key="12">
    <source>
        <dbReference type="ARBA" id="ARBA00023154"/>
    </source>
</evidence>
<dbReference type="NCBIfam" id="TIGR00657">
    <property type="entry name" value="asp_kinases"/>
    <property type="match status" value="1"/>
</dbReference>
<dbReference type="GO" id="GO:0005524">
    <property type="term" value="F:ATP binding"/>
    <property type="evidence" value="ECO:0007669"/>
    <property type="project" value="UniProtKB-KW"/>
</dbReference>
<dbReference type="Gene3D" id="3.40.1160.10">
    <property type="entry name" value="Acetylglutamate kinase-like"/>
    <property type="match status" value="1"/>
</dbReference>
<evidence type="ECO:0000313" key="20">
    <source>
        <dbReference type="Proteomes" id="UP000273675"/>
    </source>
</evidence>
<protein>
    <recommendedName>
        <fullName evidence="6 15">Aspartokinase</fullName>
        <ecNumber evidence="5 15">2.7.2.4</ecNumber>
    </recommendedName>
</protein>
<sequence>MTRVVAKFGGTSVGTVERIRHAAGLVADAASRGETMTVVVSAMAGETDRILGLADAFGSGLGDRETDVALAAGEQVSSALMALALRERGLKAQSFLGWQLPVITDGPPGASRIAGLDAAVLEAAIAAGIIPVVAGFQGITETGDVRTLGRGGTDLSAAALAAALNARCDIYTDVDGVYTTDPRIEPGAKRLDAISHDEMLELAAQGAKVLQTRSVEFAKARSVPMRVLSSFLEAGKSQGTDVVAENDIAERRLVSGVAYARDQARIALHGASNRSDMAARCFARLAEAEVGVDMIVQAHARQPGMVALEFSVAHRDLDRAQAALEEAMTGVRISTETGLAKVSVVGAGLRQRADVARSLFAVLGDHDITVKVLATSEIKISALIENDAVERAVRALHAAYGLDQV</sequence>
<dbReference type="InterPro" id="IPR005260">
    <property type="entry name" value="Asp_kin_monofn"/>
</dbReference>
<evidence type="ECO:0000256" key="8">
    <source>
        <dbReference type="ARBA" id="ARBA00022679"/>
    </source>
</evidence>
<dbReference type="GO" id="GO:0005829">
    <property type="term" value="C:cytosol"/>
    <property type="evidence" value="ECO:0007669"/>
    <property type="project" value="TreeGrafter"/>
</dbReference>
<dbReference type="PIRSF" id="PIRSF000726">
    <property type="entry name" value="Asp_kin"/>
    <property type="match status" value="1"/>
</dbReference>
<evidence type="ECO:0000256" key="15">
    <source>
        <dbReference type="RuleBase" id="RU003448"/>
    </source>
</evidence>
<evidence type="ECO:0000259" key="18">
    <source>
        <dbReference type="Pfam" id="PF22468"/>
    </source>
</evidence>
<dbReference type="SUPFAM" id="SSF53633">
    <property type="entry name" value="Carbamate kinase-like"/>
    <property type="match status" value="1"/>
</dbReference>
<dbReference type="AlphaFoldDB" id="A0A495DDZ9"/>
<dbReference type="CDD" id="cd04261">
    <property type="entry name" value="AAK_AKii-LysC-BS"/>
    <property type="match status" value="1"/>
</dbReference>
<dbReference type="Pfam" id="PF22468">
    <property type="entry name" value="ACT_9"/>
    <property type="match status" value="1"/>
</dbReference>
<evidence type="ECO:0000256" key="2">
    <source>
        <dbReference type="ARBA" id="ARBA00004986"/>
    </source>
</evidence>
<keyword evidence="11 14" id="KW-0067">ATP-binding</keyword>
<gene>
    <name evidence="19" type="ORF">C7435_1701</name>
</gene>
<keyword evidence="7 16" id="KW-0028">Amino-acid biosynthesis</keyword>
<proteinExistence type="inferred from homology"/>
<dbReference type="UniPathway" id="UPA00034">
    <property type="reaction ID" value="UER00015"/>
</dbReference>
<keyword evidence="12" id="KW-0457">Lysine biosynthesis</keyword>
<evidence type="ECO:0000256" key="6">
    <source>
        <dbReference type="ARBA" id="ARBA00016273"/>
    </source>
</evidence>
<name>A0A495DDZ9_9PROT</name>
<comment type="catalytic activity">
    <reaction evidence="13 15">
        <text>L-aspartate + ATP = 4-phospho-L-aspartate + ADP</text>
        <dbReference type="Rhea" id="RHEA:23776"/>
        <dbReference type="ChEBI" id="CHEBI:29991"/>
        <dbReference type="ChEBI" id="CHEBI:30616"/>
        <dbReference type="ChEBI" id="CHEBI:57535"/>
        <dbReference type="ChEBI" id="CHEBI:456216"/>
        <dbReference type="EC" id="2.7.2.4"/>
    </reaction>
</comment>
<evidence type="ECO:0000256" key="9">
    <source>
        <dbReference type="ARBA" id="ARBA00022741"/>
    </source>
</evidence>
<feature type="binding site" evidence="14">
    <location>
        <begin position="208"/>
        <end position="209"/>
    </location>
    <ligand>
        <name>ATP</name>
        <dbReference type="ChEBI" id="CHEBI:30616"/>
    </ligand>
</feature>
<dbReference type="CDD" id="cd04936">
    <property type="entry name" value="ACT_AKii-LysC-BS-like_2"/>
    <property type="match status" value="1"/>
</dbReference>
<evidence type="ECO:0000256" key="5">
    <source>
        <dbReference type="ARBA" id="ARBA00013059"/>
    </source>
</evidence>
<evidence type="ECO:0000256" key="13">
    <source>
        <dbReference type="ARBA" id="ARBA00047872"/>
    </source>
</evidence>
<evidence type="ECO:0000256" key="4">
    <source>
        <dbReference type="ARBA" id="ARBA00010122"/>
    </source>
</evidence>
<comment type="pathway">
    <text evidence="1 16">Amino-acid biosynthesis; L-lysine biosynthesis via DAP pathway; (S)-tetrahydrodipicolinate from L-aspartate: step 1/4.</text>
</comment>
<evidence type="ECO:0000256" key="14">
    <source>
        <dbReference type="PIRSR" id="PIRSR000726-1"/>
    </source>
</evidence>
<dbReference type="SUPFAM" id="SSF55021">
    <property type="entry name" value="ACT-like"/>
    <property type="match status" value="2"/>
</dbReference>
<keyword evidence="9 14" id="KW-0547">Nucleotide-binding</keyword>
<dbReference type="UniPathway" id="UPA00050">
    <property type="reaction ID" value="UER00461"/>
</dbReference>
<feature type="domain" description="Aspartokinase ACT" evidence="18">
    <location>
        <begin position="342"/>
        <end position="399"/>
    </location>
</feature>
<dbReference type="Proteomes" id="UP000273675">
    <property type="component" value="Unassembled WGS sequence"/>
</dbReference>
<dbReference type="NCBIfam" id="NF005155">
    <property type="entry name" value="PRK06635.1-4"/>
    <property type="match status" value="1"/>
</dbReference>
<evidence type="ECO:0000313" key="19">
    <source>
        <dbReference type="EMBL" id="RKR00493.1"/>
    </source>
</evidence>
<evidence type="ECO:0000256" key="3">
    <source>
        <dbReference type="ARBA" id="ARBA00005139"/>
    </source>
</evidence>
<evidence type="ECO:0000256" key="16">
    <source>
        <dbReference type="RuleBase" id="RU004249"/>
    </source>
</evidence>
<dbReference type="PROSITE" id="PS00324">
    <property type="entry name" value="ASPARTOKINASE"/>
    <property type="match status" value="1"/>
</dbReference>
<comment type="caution">
    <text evidence="19">The sequence shown here is derived from an EMBL/GenBank/DDBJ whole genome shotgun (WGS) entry which is preliminary data.</text>
</comment>
<dbReference type="InterPro" id="IPR001341">
    <property type="entry name" value="Asp_kinase"/>
</dbReference>
<dbReference type="InterPro" id="IPR001048">
    <property type="entry name" value="Asp/Glu/Uridylate_kinase"/>
</dbReference>
<organism evidence="19 20">
    <name type="scientific">Maricaulis maris</name>
    <dbReference type="NCBI Taxonomy" id="74318"/>
    <lineage>
        <taxon>Bacteria</taxon>
        <taxon>Pseudomonadati</taxon>
        <taxon>Pseudomonadota</taxon>
        <taxon>Alphaproteobacteria</taxon>
        <taxon>Maricaulales</taxon>
        <taxon>Maricaulaceae</taxon>
        <taxon>Maricaulis</taxon>
    </lineage>
</organism>
<reference evidence="19 20" key="1">
    <citation type="submission" date="2018-10" db="EMBL/GenBank/DDBJ databases">
        <title>Genomic Encyclopedia of Type Strains, Phase IV (KMG-IV): sequencing the most valuable type-strain genomes for metagenomic binning, comparative biology and taxonomic classification.</title>
        <authorList>
            <person name="Goeker M."/>
        </authorList>
    </citation>
    <scope>NUCLEOTIDE SEQUENCE [LARGE SCALE GENOMIC DNA]</scope>
    <source>
        <strain evidence="19 20">DSM 4734</strain>
    </source>
</reference>
<dbReference type="Pfam" id="PF00696">
    <property type="entry name" value="AA_kinase"/>
    <property type="match status" value="1"/>
</dbReference>
<dbReference type="PANTHER" id="PTHR21499:SF3">
    <property type="entry name" value="ASPARTOKINASE"/>
    <property type="match status" value="1"/>
</dbReference>
<evidence type="ECO:0000256" key="7">
    <source>
        <dbReference type="ARBA" id="ARBA00022605"/>
    </source>
</evidence>
<dbReference type="GO" id="GO:0004072">
    <property type="term" value="F:aspartate kinase activity"/>
    <property type="evidence" value="ECO:0007669"/>
    <property type="project" value="UniProtKB-EC"/>
</dbReference>
<accession>A0A495DDZ9</accession>
<feature type="binding site" evidence="14">
    <location>
        <begin position="172"/>
        <end position="173"/>
    </location>
    <ligand>
        <name>ATP</name>
        <dbReference type="ChEBI" id="CHEBI:30616"/>
    </ligand>
</feature>
<dbReference type="InterPro" id="IPR054352">
    <property type="entry name" value="ACT_Aspartokinase"/>
</dbReference>
<feature type="binding site" evidence="14">
    <location>
        <position position="74"/>
    </location>
    <ligand>
        <name>substrate</name>
    </ligand>
</feature>
<dbReference type="GO" id="GO:0009088">
    <property type="term" value="P:threonine biosynthetic process"/>
    <property type="evidence" value="ECO:0007669"/>
    <property type="project" value="UniProtKB-UniPathway"/>
</dbReference>
<dbReference type="GO" id="GO:0009090">
    <property type="term" value="P:homoserine biosynthetic process"/>
    <property type="evidence" value="ECO:0007669"/>
    <property type="project" value="TreeGrafter"/>
</dbReference>
<dbReference type="InterPro" id="IPR018042">
    <property type="entry name" value="Aspartate_kinase_CS"/>
</dbReference>
<feature type="binding site" evidence="14">
    <location>
        <position position="183"/>
    </location>
    <ligand>
        <name>ATP</name>
        <dbReference type="ChEBI" id="CHEBI:30616"/>
    </ligand>
</feature>
<dbReference type="RefSeq" id="WP_121210828.1">
    <property type="nucleotide sequence ID" value="NZ_RBIM01000003.1"/>
</dbReference>
<keyword evidence="10 15" id="KW-0418">Kinase</keyword>
<dbReference type="NCBIfam" id="NF005154">
    <property type="entry name" value="PRK06635.1-2"/>
    <property type="match status" value="1"/>
</dbReference>
<keyword evidence="8 15" id="KW-0808">Transferase</keyword>
<evidence type="ECO:0000256" key="11">
    <source>
        <dbReference type="ARBA" id="ARBA00022840"/>
    </source>
</evidence>
<dbReference type="InterPro" id="IPR041740">
    <property type="entry name" value="AKii-LysC-BS"/>
</dbReference>
<comment type="pathway">
    <text evidence="2 16">Amino-acid biosynthesis; L-methionine biosynthesis via de novo pathway; L-homoserine from L-aspartate: step 1/3.</text>
</comment>
<dbReference type="UniPathway" id="UPA00051">
    <property type="reaction ID" value="UER00462"/>
</dbReference>
<dbReference type="EC" id="2.7.2.4" evidence="5 15"/>